<evidence type="ECO:0000313" key="3">
    <source>
        <dbReference type="Proteomes" id="UP000198104"/>
    </source>
</evidence>
<keyword evidence="3" id="KW-1185">Reference proteome</keyword>
<accession>A0A254Q1D4</accession>
<dbReference type="PANTHER" id="PTHR23419">
    <property type="entry name" value="DIVALENT CATION TOLERANCE CUTA-RELATED"/>
    <property type="match status" value="1"/>
</dbReference>
<dbReference type="Pfam" id="PF03091">
    <property type="entry name" value="CutA1"/>
    <property type="match status" value="1"/>
</dbReference>
<dbReference type="Gene3D" id="3.30.70.120">
    <property type="match status" value="1"/>
</dbReference>
<dbReference type="AlphaFoldDB" id="A0A254Q1D4"/>
<organism evidence="2 3">
    <name type="scientific">Polynucleobacter aenigmaticus</name>
    <dbReference type="NCBI Taxonomy" id="1743164"/>
    <lineage>
        <taxon>Bacteria</taxon>
        <taxon>Pseudomonadati</taxon>
        <taxon>Pseudomonadota</taxon>
        <taxon>Betaproteobacteria</taxon>
        <taxon>Burkholderiales</taxon>
        <taxon>Burkholderiaceae</taxon>
        <taxon>Polynucleobacter</taxon>
    </lineage>
</organism>
<dbReference type="EMBL" id="NGUO01000002">
    <property type="protein sequence ID" value="OWS72603.1"/>
    <property type="molecule type" value="Genomic_DNA"/>
</dbReference>
<evidence type="ECO:0000313" key="2">
    <source>
        <dbReference type="EMBL" id="OWS72603.1"/>
    </source>
</evidence>
<dbReference type="RefSeq" id="WP_088526689.1">
    <property type="nucleotide sequence ID" value="NZ_NGUO01000002.1"/>
</dbReference>
<comment type="similarity">
    <text evidence="1">Belongs to the CutA family.</text>
</comment>
<comment type="caution">
    <text evidence="2">The sequence shown here is derived from an EMBL/GenBank/DDBJ whole genome shotgun (WGS) entry which is preliminary data.</text>
</comment>
<sequence length="110" mass="12671">MTMNPSSELLLVVTSFPKLEDAQAMARKLVENRLAACVQIQEGIHSIYHWDGKVCEEKEVLLSAKTVADKWLEISDFIKSHHPYDLPEVLGFHPEKYEEQYGKWVQAEVK</sequence>
<dbReference type="Proteomes" id="UP000198104">
    <property type="component" value="Unassembled WGS sequence"/>
</dbReference>
<dbReference type="GO" id="GO:0005507">
    <property type="term" value="F:copper ion binding"/>
    <property type="evidence" value="ECO:0007669"/>
    <property type="project" value="TreeGrafter"/>
</dbReference>
<reference evidence="2 3" key="1">
    <citation type="submission" date="2017-05" db="EMBL/GenBank/DDBJ databases">
        <title>Polynucleobacter sp. MWH-K35W1 isolated from the permanently anoxic monimolimnion of a meromictic lake.</title>
        <authorList>
            <person name="Hahn M.W."/>
        </authorList>
    </citation>
    <scope>NUCLEOTIDE SEQUENCE [LARGE SCALE GENOMIC DNA]</scope>
    <source>
        <strain evidence="2 3">MWH-K35W1</strain>
    </source>
</reference>
<evidence type="ECO:0000256" key="1">
    <source>
        <dbReference type="ARBA" id="ARBA00010169"/>
    </source>
</evidence>
<dbReference type="InterPro" id="IPR011322">
    <property type="entry name" value="N-reg_PII-like_a/b"/>
</dbReference>
<dbReference type="GO" id="GO:0010038">
    <property type="term" value="P:response to metal ion"/>
    <property type="evidence" value="ECO:0007669"/>
    <property type="project" value="InterPro"/>
</dbReference>
<gene>
    <name evidence="2" type="ORF">CBI30_02285</name>
</gene>
<dbReference type="InterPro" id="IPR015867">
    <property type="entry name" value="N-reg_PII/ATP_PRibTrfase_C"/>
</dbReference>
<proteinExistence type="inferred from homology"/>
<dbReference type="InterPro" id="IPR004323">
    <property type="entry name" value="Ion_tolerance_CutA"/>
</dbReference>
<dbReference type="PANTHER" id="PTHR23419:SF8">
    <property type="entry name" value="FI09726P"/>
    <property type="match status" value="1"/>
</dbReference>
<dbReference type="OrthoDB" id="37622at2"/>
<dbReference type="SUPFAM" id="SSF54913">
    <property type="entry name" value="GlnB-like"/>
    <property type="match status" value="1"/>
</dbReference>
<name>A0A254Q1D4_9BURK</name>
<protein>
    <submittedName>
        <fullName evidence="2">Cytochrome C biogenesis protein</fullName>
    </submittedName>
</protein>